<dbReference type="Proteomes" id="UP000294547">
    <property type="component" value="Unassembled WGS sequence"/>
</dbReference>
<sequence>MTDPLDDFADLAIAARGRLFSVRPGRHGARTVGVGGAFAGLSPLMDHPDPRRIDVRASIRDPFGTIWVRRQRQEVAARIVVLLDTSGSMATVGRSDRGALARVLVAGLARAVERGSDGFGLLTGADIGPDAALWPPRRRRGLAAEVGALVDRIAFAGSGVGRLEAAADLLPAGRCVVLLVSDFSQPLSVVAALLDRLSAHDVRPVVLRDSAVEAPDGRFGVVELADLEGGGRRLVLMRSSLARAQAAAAAERRRRLAMLFADHDLSPVEIVDQIDVAALVDAFAAGGA</sequence>
<evidence type="ECO:0000313" key="2">
    <source>
        <dbReference type="EMBL" id="TDP85477.1"/>
    </source>
</evidence>
<dbReference type="OrthoDB" id="7779014at2"/>
<accession>A0A4R6RHZ8</accession>
<dbReference type="InterPro" id="IPR036465">
    <property type="entry name" value="vWFA_dom_sf"/>
</dbReference>
<protein>
    <recommendedName>
        <fullName evidence="1">DUF58 domain-containing protein</fullName>
    </recommendedName>
</protein>
<dbReference type="PANTHER" id="PTHR33608:SF6">
    <property type="entry name" value="BLL2464 PROTEIN"/>
    <property type="match status" value="1"/>
</dbReference>
<comment type="caution">
    <text evidence="2">The sequence shown here is derived from an EMBL/GenBank/DDBJ whole genome shotgun (WGS) entry which is preliminary data.</text>
</comment>
<dbReference type="RefSeq" id="WP_126541322.1">
    <property type="nucleotide sequence ID" value="NZ_BSPM01000004.1"/>
</dbReference>
<keyword evidence="3" id="KW-1185">Reference proteome</keyword>
<evidence type="ECO:0000313" key="3">
    <source>
        <dbReference type="Proteomes" id="UP000294547"/>
    </source>
</evidence>
<dbReference type="EMBL" id="SNXY01000007">
    <property type="protein sequence ID" value="TDP85477.1"/>
    <property type="molecule type" value="Genomic_DNA"/>
</dbReference>
<gene>
    <name evidence="2" type="ORF">EDD54_2330</name>
</gene>
<dbReference type="PANTHER" id="PTHR33608">
    <property type="entry name" value="BLL2464 PROTEIN"/>
    <property type="match status" value="1"/>
</dbReference>
<organism evidence="2 3">
    <name type="scientific">Oharaeibacter diazotrophicus</name>
    <dbReference type="NCBI Taxonomy" id="1920512"/>
    <lineage>
        <taxon>Bacteria</taxon>
        <taxon>Pseudomonadati</taxon>
        <taxon>Pseudomonadota</taxon>
        <taxon>Alphaproteobacteria</taxon>
        <taxon>Hyphomicrobiales</taxon>
        <taxon>Pleomorphomonadaceae</taxon>
        <taxon>Oharaeibacter</taxon>
    </lineage>
</organism>
<dbReference type="AlphaFoldDB" id="A0A4R6RHZ8"/>
<name>A0A4R6RHZ8_9HYPH</name>
<reference evidence="2 3" key="1">
    <citation type="submission" date="2019-03" db="EMBL/GenBank/DDBJ databases">
        <title>Genomic Encyclopedia of Type Strains, Phase IV (KMG-IV): sequencing the most valuable type-strain genomes for metagenomic binning, comparative biology and taxonomic classification.</title>
        <authorList>
            <person name="Goeker M."/>
        </authorList>
    </citation>
    <scope>NUCLEOTIDE SEQUENCE [LARGE SCALE GENOMIC DNA]</scope>
    <source>
        <strain evidence="2 3">DSM 102969</strain>
    </source>
</reference>
<proteinExistence type="predicted"/>
<evidence type="ECO:0000259" key="1">
    <source>
        <dbReference type="Pfam" id="PF01882"/>
    </source>
</evidence>
<feature type="domain" description="DUF58" evidence="1">
    <location>
        <begin position="51"/>
        <end position="254"/>
    </location>
</feature>
<dbReference type="Pfam" id="PF01882">
    <property type="entry name" value="DUF58"/>
    <property type="match status" value="1"/>
</dbReference>
<dbReference type="InterPro" id="IPR002881">
    <property type="entry name" value="DUF58"/>
</dbReference>
<dbReference type="SUPFAM" id="SSF53300">
    <property type="entry name" value="vWA-like"/>
    <property type="match status" value="1"/>
</dbReference>